<comment type="similarity">
    <text evidence="1">Belongs to the HAD-like hydrolase superfamily. SerB family.</text>
</comment>
<dbReference type="InterPro" id="IPR006385">
    <property type="entry name" value="HAD_hydro_SerB1"/>
</dbReference>
<dbReference type="RefSeq" id="WP_218471682.1">
    <property type="nucleotide sequence ID" value="NZ_BAABJN010000006.1"/>
</dbReference>
<evidence type="ECO:0000256" key="2">
    <source>
        <dbReference type="ARBA" id="ARBA00022723"/>
    </source>
</evidence>
<evidence type="ECO:0000313" key="5">
    <source>
        <dbReference type="EMBL" id="QXN90815.1"/>
    </source>
</evidence>
<dbReference type="Pfam" id="PF12710">
    <property type="entry name" value="HAD"/>
    <property type="match status" value="1"/>
</dbReference>
<evidence type="ECO:0000313" key="6">
    <source>
        <dbReference type="Proteomes" id="UP000694257"/>
    </source>
</evidence>
<organism evidence="5 6">
    <name type="scientific">Nocardia iowensis</name>
    <dbReference type="NCBI Taxonomy" id="204891"/>
    <lineage>
        <taxon>Bacteria</taxon>
        <taxon>Bacillati</taxon>
        <taxon>Actinomycetota</taxon>
        <taxon>Actinomycetes</taxon>
        <taxon>Mycobacteriales</taxon>
        <taxon>Nocardiaceae</taxon>
        <taxon>Nocardia</taxon>
    </lineage>
</organism>
<keyword evidence="4" id="KW-0460">Magnesium</keyword>
<accession>A0ABX8RR67</accession>
<dbReference type="NCBIfam" id="TIGR01490">
    <property type="entry name" value="HAD-SF-IB-hyp1"/>
    <property type="match status" value="1"/>
</dbReference>
<dbReference type="PANTHER" id="PTHR43344">
    <property type="entry name" value="PHOSPHOSERINE PHOSPHATASE"/>
    <property type="match status" value="1"/>
</dbReference>
<gene>
    <name evidence="5" type="ORF">KV110_36505</name>
</gene>
<dbReference type="Proteomes" id="UP000694257">
    <property type="component" value="Chromosome"/>
</dbReference>
<keyword evidence="3 5" id="KW-0378">Hydrolase</keyword>
<name>A0ABX8RR67_NOCIO</name>
<dbReference type="InterPro" id="IPR050582">
    <property type="entry name" value="HAD-like_SerB"/>
</dbReference>
<reference evidence="5 6" key="1">
    <citation type="submission" date="2021-07" db="EMBL/GenBank/DDBJ databases">
        <title>Whole Genome Sequence of Nocardia Iowensis.</title>
        <authorList>
            <person name="Lamm A."/>
            <person name="Collins-Fairclough A.M."/>
            <person name="Bunk B."/>
            <person name="Sproer C."/>
        </authorList>
    </citation>
    <scope>NUCLEOTIDE SEQUENCE [LARGE SCALE GENOMIC DNA]</scope>
    <source>
        <strain evidence="5 6">NRRL 5646</strain>
    </source>
</reference>
<keyword evidence="2" id="KW-0479">Metal-binding</keyword>
<dbReference type="PANTHER" id="PTHR43344:SF13">
    <property type="entry name" value="PHOSPHATASE RV3661-RELATED"/>
    <property type="match status" value="1"/>
</dbReference>
<proteinExistence type="inferred from homology"/>
<evidence type="ECO:0000256" key="3">
    <source>
        <dbReference type="ARBA" id="ARBA00022801"/>
    </source>
</evidence>
<keyword evidence="6" id="KW-1185">Reference proteome</keyword>
<dbReference type="GO" id="GO:0016787">
    <property type="term" value="F:hydrolase activity"/>
    <property type="evidence" value="ECO:0007669"/>
    <property type="project" value="UniProtKB-KW"/>
</dbReference>
<sequence>MISGPLESLPAQDLPASEVPAAFVDVDETLVREITFLSLFAFDANGRTDVDGAATIREFYALRAQGMSRAQSHRWFYRHWANRDVAEVHRVGRAWFTSRIATSGFFNPAVRHRLHELAGSGTRIVLVSGSFDAALRPIATLLRADTILCTVLGVENGCYTGEVISTMVGDDKSAALRSYADRADVDLAACAAFGDHHSDIAMFDLVGHPVIVGNADRALDDYPAERLPG</sequence>
<protein>
    <submittedName>
        <fullName evidence="5">HAD-IB family hydrolase</fullName>
    </submittedName>
</protein>
<evidence type="ECO:0000256" key="1">
    <source>
        <dbReference type="ARBA" id="ARBA00009184"/>
    </source>
</evidence>
<dbReference type="NCBIfam" id="TIGR01488">
    <property type="entry name" value="HAD-SF-IB"/>
    <property type="match status" value="1"/>
</dbReference>
<dbReference type="EMBL" id="CP078145">
    <property type="protein sequence ID" value="QXN90815.1"/>
    <property type="molecule type" value="Genomic_DNA"/>
</dbReference>
<evidence type="ECO:0000256" key="4">
    <source>
        <dbReference type="ARBA" id="ARBA00022842"/>
    </source>
</evidence>